<dbReference type="EMBL" id="CP121472">
    <property type="protein sequence ID" value="WPL16821.1"/>
    <property type="molecule type" value="Genomic_DNA"/>
</dbReference>
<keyword evidence="2" id="KW-1185">Reference proteome</keyword>
<evidence type="ECO:0000313" key="2">
    <source>
        <dbReference type="Proteomes" id="UP001432180"/>
    </source>
</evidence>
<protein>
    <recommendedName>
        <fullName evidence="3">SpoVT-AbrB domain-containing protein</fullName>
    </recommendedName>
</protein>
<proteinExistence type="predicted"/>
<reference evidence="1 2" key="1">
    <citation type="journal article" date="2023" name="Microorganisms">
        <title>Thiorhodovibrio frisius and Trv. litoralis spp. nov., Two Novel Members from a Clade of Fastidious Purple Sulfur Bacteria That Exhibit Unique Red-Shifted Light-Harvesting Capabilities.</title>
        <authorList>
            <person name="Methner A."/>
            <person name="Kuzyk S.B."/>
            <person name="Petersen J."/>
            <person name="Bauer S."/>
            <person name="Brinkmann H."/>
            <person name="Sichau K."/>
            <person name="Wanner G."/>
            <person name="Wolf J."/>
            <person name="Neumann-Schaal M."/>
            <person name="Henke P."/>
            <person name="Tank M."/>
            <person name="Sproer C."/>
            <person name="Bunk B."/>
            <person name="Overmann J."/>
        </authorList>
    </citation>
    <scope>NUCLEOTIDE SEQUENCE [LARGE SCALE GENOMIC DNA]</scope>
    <source>
        <strain evidence="1 2">DSM 6702</strain>
    </source>
</reference>
<name>A0ABZ0S767_9GAMM</name>
<organism evidence="1 2">
    <name type="scientific">Thiorhodovibrio winogradskyi</name>
    <dbReference type="NCBI Taxonomy" id="77007"/>
    <lineage>
        <taxon>Bacteria</taxon>
        <taxon>Pseudomonadati</taxon>
        <taxon>Pseudomonadota</taxon>
        <taxon>Gammaproteobacteria</taxon>
        <taxon>Chromatiales</taxon>
        <taxon>Chromatiaceae</taxon>
        <taxon>Thiorhodovibrio</taxon>
    </lineage>
</organism>
<evidence type="ECO:0008006" key="3">
    <source>
        <dbReference type="Google" id="ProtNLM"/>
    </source>
</evidence>
<evidence type="ECO:0000313" key="1">
    <source>
        <dbReference type="EMBL" id="WPL16821.1"/>
    </source>
</evidence>
<gene>
    <name evidence="1" type="ORF">Thiowin_01795</name>
</gene>
<dbReference type="RefSeq" id="WP_328987354.1">
    <property type="nucleotide sequence ID" value="NZ_CP121472.1"/>
</dbReference>
<sequence length="82" mass="9416">MAIQTIEAAIDENGRVFFPRPVRIKGVHRALVTILDEPPRPIRKEEETESAATSDALFGIWKDHPDISEIDDYVRQLRNGRF</sequence>
<dbReference type="Proteomes" id="UP001432180">
    <property type="component" value="Chromosome"/>
</dbReference>
<accession>A0ABZ0S767</accession>